<comment type="caution">
    <text evidence="1">The sequence shown here is derived from an EMBL/GenBank/DDBJ whole genome shotgun (WGS) entry which is preliminary data.</text>
</comment>
<gene>
    <name evidence="1" type="ORF">Q4Q50_08845</name>
</gene>
<dbReference type="Proteomes" id="UP001249505">
    <property type="component" value="Unassembled WGS sequence"/>
</dbReference>
<protein>
    <submittedName>
        <fullName evidence="1">Uncharacterized protein</fullName>
    </submittedName>
</protein>
<accession>A0ABU3FYI0</accession>
<dbReference type="EMBL" id="JAUOES010000008">
    <property type="protein sequence ID" value="MDT3280396.1"/>
    <property type="molecule type" value="Genomic_DNA"/>
</dbReference>
<dbReference type="RefSeq" id="WP_311899086.1">
    <property type="nucleotide sequence ID" value="NZ_JAUOES010000008.1"/>
</dbReference>
<organism evidence="1 2">
    <name type="scientific">Shewanella scandinavica</name>
    <dbReference type="NCBI Taxonomy" id="3063538"/>
    <lineage>
        <taxon>Bacteria</taxon>
        <taxon>Pseudomonadati</taxon>
        <taxon>Pseudomonadota</taxon>
        <taxon>Gammaproteobacteria</taxon>
        <taxon>Alteromonadales</taxon>
        <taxon>Shewanellaceae</taxon>
        <taxon>Shewanella</taxon>
    </lineage>
</organism>
<evidence type="ECO:0000313" key="1">
    <source>
        <dbReference type="EMBL" id="MDT3280396.1"/>
    </source>
</evidence>
<keyword evidence="2" id="KW-1185">Reference proteome</keyword>
<sequence>MTISRLDLKVFKPELLGSSNEAGGQRTKNAVQSGLLNELFSAISDIDHAQSSIDIVKAFPALDTPDTSTLIDAHVFISEPPIDPLVNVFMIESAALDDESRMTDMKEIIESSVTAGELIREGGPGFLVNQNSFSSDYLQSSYRFNDRDYWKTTYLQVGQVICITVEYPGIENVAWPRKTHFCKVTRTSIVPGAVGTVVFEPPIPFATPEPGLQINGQSKCTRLRLSNTASPLKFHGVTKLTAAASGVSLAVGATQLSLLPAITTLAPKPGNTITGGSDNGDATVSQVIRKVISQPSAQGTYSYTFTTADLLIDTDVVTAVSTDPYGVFGGSSALVQSITVGTGNVTVTLRPDVRFAYNPTVSLYYVSAYKYSIYSSASAFPANKQLTVGSIKARAVFADSNYVPQDVFENVNSGIGKLYDTTELLATIDYFTGVVTKQTVSRGDFTLTYSGLVESTAAAAAGDTTAKFALSVANPLLESFYVQVERISDHAIISASSDNQGVITGSGISGTIVDGLVELLFTNPVDLTTLRYDITDQLRQLPPAEIYGLNPLRIPNDGIVDMFRRWGTVALSHTQVQQVTGSVGTVFTIRENAQFVNITDANGASLWTTNNDHFTVNKVAGTVTINSDFTGFTAPFVLSDTIMELGLVSSFSGNSVVLAKPLAREYPVGTTLASVQILGDLQARVGSVRDMTAWANNWDLDGDPATGNVNAVDYPFEVKNTTAVNEDWVLIMTSASAFRCVGRRLGQIATGDTLNDFAPINPLTNSPYFIIRSGAWGGGWQQGEAIRFATFAASNPIMLLRNVQVGHSQITTDKAVLSFFGNES</sequence>
<name>A0ABU3FYI0_9GAMM</name>
<evidence type="ECO:0000313" key="2">
    <source>
        <dbReference type="Proteomes" id="UP001249505"/>
    </source>
</evidence>
<reference evidence="1 2" key="1">
    <citation type="submission" date="2023-07" db="EMBL/GenBank/DDBJ databases">
        <title>Novel Shewanella species isolated from Baltic Sea sediments.</title>
        <authorList>
            <person name="Martin-Rodriguez A.J."/>
        </authorList>
    </citation>
    <scope>NUCLEOTIDE SEQUENCE [LARGE SCALE GENOMIC DNA]</scope>
    <source>
        <strain evidence="1 2">SP2S1-2</strain>
    </source>
</reference>
<proteinExistence type="predicted"/>